<dbReference type="PANTHER" id="PTHR45936">
    <property type="entry name" value="TRNA-DIHYDROURIDINE(20) SYNTHASE [NAD(P)+]-LIKE"/>
    <property type="match status" value="1"/>
</dbReference>
<dbReference type="PIRSF" id="PIRSF006621">
    <property type="entry name" value="Dus"/>
    <property type="match status" value="1"/>
</dbReference>
<dbReference type="SMR" id="C1N3X7"/>
<dbReference type="AlphaFoldDB" id="C1N3X7"/>
<evidence type="ECO:0000256" key="5">
    <source>
        <dbReference type="ARBA" id="ARBA00023002"/>
    </source>
</evidence>
<dbReference type="Proteomes" id="UP000001876">
    <property type="component" value="Unassembled WGS sequence"/>
</dbReference>
<evidence type="ECO:0000256" key="3">
    <source>
        <dbReference type="ARBA" id="ARBA00022643"/>
    </source>
</evidence>
<keyword evidence="11" id="KW-1185">Reference proteome</keyword>
<feature type="active site" description="Proton donor" evidence="7">
    <location>
        <position position="120"/>
    </location>
</feature>
<keyword evidence="8" id="KW-0547">Nucleotide-binding</keyword>
<evidence type="ECO:0000256" key="4">
    <source>
        <dbReference type="ARBA" id="ARBA00022694"/>
    </source>
</evidence>
<dbReference type="GO" id="GO:0050660">
    <property type="term" value="F:flavin adenine dinucleotide binding"/>
    <property type="evidence" value="ECO:0007669"/>
    <property type="project" value="InterPro"/>
</dbReference>
<gene>
    <name evidence="10" type="primary">DUS</name>
    <name evidence="10" type="ORF">MICPUCDRAFT_35954</name>
</gene>
<comment type="cofactor">
    <cofactor evidence="1 6 8">
        <name>FMN</name>
        <dbReference type="ChEBI" id="CHEBI:58210"/>
    </cofactor>
</comment>
<comment type="similarity">
    <text evidence="6">Belongs to the dus family.</text>
</comment>
<dbReference type="InterPro" id="IPR018517">
    <property type="entry name" value="tRNA_hU_synthase_CS"/>
</dbReference>
<dbReference type="EC" id="1.3.1.-" evidence="6"/>
<name>C1N3X7_MICPC</name>
<feature type="binding site" evidence="8">
    <location>
        <position position="91"/>
    </location>
    <ligand>
        <name>FMN</name>
        <dbReference type="ChEBI" id="CHEBI:58210"/>
    </ligand>
</feature>
<dbReference type="InterPro" id="IPR001269">
    <property type="entry name" value="DUS_fam"/>
</dbReference>
<evidence type="ECO:0000256" key="2">
    <source>
        <dbReference type="ARBA" id="ARBA00022630"/>
    </source>
</evidence>
<evidence type="ECO:0000256" key="6">
    <source>
        <dbReference type="PIRNR" id="PIRNR006621"/>
    </source>
</evidence>
<proteinExistence type="inferred from homology"/>
<dbReference type="eggNOG" id="KOG2334">
    <property type="taxonomic scope" value="Eukaryota"/>
</dbReference>
<dbReference type="STRING" id="564608.C1N3X7"/>
<evidence type="ECO:0000256" key="7">
    <source>
        <dbReference type="PIRSR" id="PIRSR006621-1"/>
    </source>
</evidence>
<dbReference type="GeneID" id="9688132"/>
<keyword evidence="4 6" id="KW-0819">tRNA processing</keyword>
<dbReference type="EMBL" id="GG663746">
    <property type="protein sequence ID" value="EEH53270.1"/>
    <property type="molecule type" value="Genomic_DNA"/>
</dbReference>
<organism evidence="11">
    <name type="scientific">Micromonas pusilla (strain CCMP1545)</name>
    <name type="common">Picoplanktonic green alga</name>
    <dbReference type="NCBI Taxonomy" id="564608"/>
    <lineage>
        <taxon>Eukaryota</taxon>
        <taxon>Viridiplantae</taxon>
        <taxon>Chlorophyta</taxon>
        <taxon>Mamiellophyceae</taxon>
        <taxon>Mamiellales</taxon>
        <taxon>Mamiellaceae</taxon>
        <taxon>Micromonas</taxon>
    </lineage>
</organism>
<protein>
    <recommendedName>
        <fullName evidence="6">tRNA-dihydrouridine synthase</fullName>
        <ecNumber evidence="6">1.3.1.-</ecNumber>
    </recommendedName>
</protein>
<evidence type="ECO:0000256" key="1">
    <source>
        <dbReference type="ARBA" id="ARBA00001917"/>
    </source>
</evidence>
<dbReference type="RefSeq" id="XP_003062451.1">
    <property type="nucleotide sequence ID" value="XM_003062405.1"/>
</dbReference>
<evidence type="ECO:0000256" key="8">
    <source>
        <dbReference type="PIRSR" id="PIRSR006621-2"/>
    </source>
</evidence>
<dbReference type="PROSITE" id="PS01136">
    <property type="entry name" value="UPF0034"/>
    <property type="match status" value="1"/>
</dbReference>
<dbReference type="Pfam" id="PF01207">
    <property type="entry name" value="Dus"/>
    <property type="match status" value="1"/>
</dbReference>
<keyword evidence="3 6" id="KW-0288">FMN</keyword>
<feature type="binding site" evidence="8">
    <location>
        <begin position="244"/>
        <end position="245"/>
    </location>
    <ligand>
        <name>FMN</name>
        <dbReference type="ChEBI" id="CHEBI:58210"/>
    </ligand>
</feature>
<evidence type="ECO:0000313" key="10">
    <source>
        <dbReference type="EMBL" id="EEH53270.1"/>
    </source>
</evidence>
<keyword evidence="5 6" id="KW-0560">Oxidoreductase</keyword>
<sequence length="346" mass="38797">MDAAREFYTNKNILAPMVRVCTMPTRLQATEYGADIVYSEEILDYSLMRSKRVENHAFGTVEFVNTKENSSGFRDVIFQTIPEERGRLVLQLGTGDATRALKCALLAAKDISAVDINMGCPLKFSTSSGAGSALLKKPEQVRDIMTTLRRNLPSEVHVTCKIRLLETTEKTIELARVIEACGVSAFGVHARYVSQRPRQPAHWDLMKHVVESVSCPVIANGDVFKHEDFERIKSETGAASAMCGRAALWNLSVFREEGLLPARENLNNILKKCLEWNHTVKNTKYLLRELLIKSTGLENEEGNALNKSKTLEEIARTFEVPETLIGSKRREHLKRPCEEDALSLDS</sequence>
<dbReference type="GO" id="GO:0017150">
    <property type="term" value="F:tRNA dihydrouridine synthase activity"/>
    <property type="evidence" value="ECO:0007669"/>
    <property type="project" value="InterPro"/>
</dbReference>
<feature type="domain" description="DUS-like FMN-binding" evidence="9">
    <location>
        <begin position="13"/>
        <end position="265"/>
    </location>
</feature>
<dbReference type="GO" id="GO:0005737">
    <property type="term" value="C:cytoplasm"/>
    <property type="evidence" value="ECO:0007669"/>
    <property type="project" value="TreeGrafter"/>
</dbReference>
<dbReference type="KEGG" id="mpp:MICPUCDRAFT_35954"/>
<dbReference type="Gene3D" id="3.20.20.70">
    <property type="entry name" value="Aldolase class I"/>
    <property type="match status" value="1"/>
</dbReference>
<comment type="function">
    <text evidence="6">Catalyzes the synthesis of dihydrouridine, a modified base found in the D-loop of most tRNAs.</text>
</comment>
<feature type="binding site" evidence="8">
    <location>
        <position position="189"/>
    </location>
    <ligand>
        <name>FMN</name>
        <dbReference type="ChEBI" id="CHEBI:58210"/>
    </ligand>
</feature>
<dbReference type="InterPro" id="IPR013785">
    <property type="entry name" value="Aldolase_TIM"/>
</dbReference>
<dbReference type="OrthoDB" id="10262250at2759"/>
<accession>C1N3X7</accession>
<dbReference type="InterPro" id="IPR035587">
    <property type="entry name" value="DUS-like_FMN-bd"/>
</dbReference>
<feature type="binding site" evidence="8">
    <location>
        <begin position="16"/>
        <end position="18"/>
    </location>
    <ligand>
        <name>FMN</name>
        <dbReference type="ChEBI" id="CHEBI:58210"/>
    </ligand>
</feature>
<dbReference type="PANTHER" id="PTHR45936:SF1">
    <property type="entry name" value="TRNA-DIHYDROURIDINE(20) SYNTHASE [NAD(P)+]-LIKE"/>
    <property type="match status" value="1"/>
</dbReference>
<evidence type="ECO:0000313" key="11">
    <source>
        <dbReference type="Proteomes" id="UP000001876"/>
    </source>
</evidence>
<dbReference type="CDD" id="cd02801">
    <property type="entry name" value="DUS_like_FMN"/>
    <property type="match status" value="1"/>
</dbReference>
<dbReference type="SUPFAM" id="SSF51395">
    <property type="entry name" value="FMN-linked oxidoreductases"/>
    <property type="match status" value="1"/>
</dbReference>
<reference evidence="10 11" key="1">
    <citation type="journal article" date="2009" name="Science">
        <title>Green evolution and dynamic adaptations revealed by genomes of the marine picoeukaryotes Micromonas.</title>
        <authorList>
            <person name="Worden A.Z."/>
            <person name="Lee J.H."/>
            <person name="Mock T."/>
            <person name="Rouze P."/>
            <person name="Simmons M.P."/>
            <person name="Aerts A.L."/>
            <person name="Allen A.E."/>
            <person name="Cuvelier M.L."/>
            <person name="Derelle E."/>
            <person name="Everett M.V."/>
            <person name="Foulon E."/>
            <person name="Grimwood J."/>
            <person name="Gundlach H."/>
            <person name="Henrissat B."/>
            <person name="Napoli C."/>
            <person name="McDonald S.M."/>
            <person name="Parker M.S."/>
            <person name="Rombauts S."/>
            <person name="Salamov A."/>
            <person name="Von Dassow P."/>
            <person name="Badger J.H."/>
            <person name="Coutinho P.M."/>
            <person name="Demir E."/>
            <person name="Dubchak I."/>
            <person name="Gentemann C."/>
            <person name="Eikrem W."/>
            <person name="Gready J.E."/>
            <person name="John U."/>
            <person name="Lanier W."/>
            <person name="Lindquist E.A."/>
            <person name="Lucas S."/>
            <person name="Mayer K.F."/>
            <person name="Moreau H."/>
            <person name="Not F."/>
            <person name="Otillar R."/>
            <person name="Panaud O."/>
            <person name="Pangilinan J."/>
            <person name="Paulsen I."/>
            <person name="Piegu B."/>
            <person name="Poliakov A."/>
            <person name="Robbens S."/>
            <person name="Schmutz J."/>
            <person name="Toulza E."/>
            <person name="Wyss T."/>
            <person name="Zelensky A."/>
            <person name="Zhou K."/>
            <person name="Armbrust E.V."/>
            <person name="Bhattacharya D."/>
            <person name="Goodenough U.W."/>
            <person name="Van de Peer Y."/>
            <person name="Grigoriev I.V."/>
        </authorList>
    </citation>
    <scope>NUCLEOTIDE SEQUENCE [LARGE SCALE GENOMIC DNA]</scope>
    <source>
        <strain evidence="10 11">CCMP1545</strain>
    </source>
</reference>
<dbReference type="OMA" id="GPIRTNS"/>
<evidence type="ECO:0000259" key="9">
    <source>
        <dbReference type="Pfam" id="PF01207"/>
    </source>
</evidence>
<dbReference type="InterPro" id="IPR052582">
    <property type="entry name" value="tRNA-DUS-like"/>
</dbReference>
<keyword evidence="2 6" id="KW-0285">Flavoprotein</keyword>